<dbReference type="KEGG" id="mpro:BJP34_23280"/>
<feature type="region of interest" description="Disordered" evidence="1">
    <location>
        <begin position="1"/>
        <end position="29"/>
    </location>
</feature>
<dbReference type="Proteomes" id="UP000177870">
    <property type="component" value="Chromosome"/>
</dbReference>
<name>A0A1D8TWP3_9CYAN</name>
<organism evidence="2 3">
    <name type="scientific">Moorena producens PAL-8-15-08-1</name>
    <dbReference type="NCBI Taxonomy" id="1458985"/>
    <lineage>
        <taxon>Bacteria</taxon>
        <taxon>Bacillati</taxon>
        <taxon>Cyanobacteriota</taxon>
        <taxon>Cyanophyceae</taxon>
        <taxon>Coleofasciculales</taxon>
        <taxon>Coleofasciculaceae</taxon>
        <taxon>Moorena</taxon>
    </lineage>
</organism>
<reference evidence="3" key="1">
    <citation type="submission" date="2016-10" db="EMBL/GenBank/DDBJ databases">
        <title>Comparative genomics uncovers the prolific and rare metabolic potential of the cyanobacterial genus Moorea.</title>
        <authorList>
            <person name="Leao T."/>
            <person name="Castelao G."/>
            <person name="Korobeynikov A."/>
            <person name="Monroe E.A."/>
            <person name="Podell S."/>
            <person name="Glukhov E."/>
            <person name="Allen E."/>
            <person name="Gerwick W.H."/>
            <person name="Gerwick L."/>
        </authorList>
    </citation>
    <scope>NUCLEOTIDE SEQUENCE [LARGE SCALE GENOMIC DNA]</scope>
    <source>
        <strain evidence="3">PAL-8-15-08-1</strain>
    </source>
</reference>
<evidence type="ECO:0000313" key="3">
    <source>
        <dbReference type="Proteomes" id="UP000177870"/>
    </source>
</evidence>
<evidence type="ECO:0000256" key="1">
    <source>
        <dbReference type="SAM" id="MobiDB-lite"/>
    </source>
</evidence>
<accession>A0A1D8TWP3</accession>
<dbReference type="EMBL" id="CP017599">
    <property type="protein sequence ID" value="AOX01963.1"/>
    <property type="molecule type" value="Genomic_DNA"/>
</dbReference>
<protein>
    <submittedName>
        <fullName evidence="2">Uncharacterized protein</fullName>
    </submittedName>
</protein>
<evidence type="ECO:0000313" key="2">
    <source>
        <dbReference type="EMBL" id="AOX01963.1"/>
    </source>
</evidence>
<proteinExistence type="predicted"/>
<sequence>MSSTLREQPTGSSQQGSVNSGTPSAQNPQGFKWGRVQFRGFLASIAPAIWDYVREMVVKWLSWHRVEIA</sequence>
<gene>
    <name evidence="2" type="ORF">BJP34_23280</name>
</gene>
<dbReference type="AlphaFoldDB" id="A0A1D8TWP3"/>